<keyword evidence="2" id="KW-1185">Reference proteome</keyword>
<dbReference type="InterPro" id="IPR029048">
    <property type="entry name" value="HSP70_C_sf"/>
</dbReference>
<dbReference type="SUPFAM" id="SSF100934">
    <property type="entry name" value="Heat shock protein 70kD (HSP70), C-terminal subdomain"/>
    <property type="match status" value="1"/>
</dbReference>
<name>A0A1E8FG64_9ALTE</name>
<dbReference type="Proteomes" id="UP000176037">
    <property type="component" value="Unassembled WGS sequence"/>
</dbReference>
<organism evidence="1 2">
    <name type="scientific">Alteromonas lipolytica</name>
    <dbReference type="NCBI Taxonomy" id="1856405"/>
    <lineage>
        <taxon>Bacteria</taxon>
        <taxon>Pseudomonadati</taxon>
        <taxon>Pseudomonadota</taxon>
        <taxon>Gammaproteobacteria</taxon>
        <taxon>Alteromonadales</taxon>
        <taxon>Alteromonadaceae</taxon>
        <taxon>Alteromonas/Salinimonas group</taxon>
        <taxon>Alteromonas</taxon>
    </lineage>
</organism>
<dbReference type="STRING" id="1856405.BFC17_15325"/>
<protein>
    <recommendedName>
        <fullName evidence="3">GTP-binding protein</fullName>
    </recommendedName>
</protein>
<dbReference type="RefSeq" id="WP_070175853.1">
    <property type="nucleotide sequence ID" value="NZ_BMJR01000001.1"/>
</dbReference>
<dbReference type="InterPro" id="IPR007420">
    <property type="entry name" value="DUF465"/>
</dbReference>
<evidence type="ECO:0000313" key="1">
    <source>
        <dbReference type="EMBL" id="OFI34935.1"/>
    </source>
</evidence>
<reference evidence="1 2" key="1">
    <citation type="submission" date="2016-09" db="EMBL/GenBank/DDBJ databases">
        <title>Alteromonas lipolytica, a new species isolated from sea water.</title>
        <authorList>
            <person name="Wu Y.-H."/>
            <person name="Cheng H."/>
            <person name="Xu X.-W."/>
        </authorList>
    </citation>
    <scope>NUCLEOTIDE SEQUENCE [LARGE SCALE GENOMIC DNA]</scope>
    <source>
        <strain evidence="1 2">JW12</strain>
    </source>
</reference>
<evidence type="ECO:0000313" key="2">
    <source>
        <dbReference type="Proteomes" id="UP000176037"/>
    </source>
</evidence>
<accession>A0A1E8FG64</accession>
<dbReference type="Gene3D" id="6.10.280.50">
    <property type="match status" value="1"/>
</dbReference>
<dbReference type="AlphaFoldDB" id="A0A1E8FG64"/>
<dbReference type="OrthoDB" id="1263265at2"/>
<dbReference type="InterPro" id="IPR038444">
    <property type="entry name" value="DUF465_sf"/>
</dbReference>
<evidence type="ECO:0008006" key="3">
    <source>
        <dbReference type="Google" id="ProtNLM"/>
    </source>
</evidence>
<dbReference type="EMBL" id="MJIC01000010">
    <property type="protein sequence ID" value="OFI34935.1"/>
    <property type="molecule type" value="Genomic_DNA"/>
</dbReference>
<comment type="caution">
    <text evidence="1">The sequence shown here is derived from an EMBL/GenBank/DDBJ whole genome shotgun (WGS) entry which is preliminary data.</text>
</comment>
<gene>
    <name evidence="1" type="ORF">BFC17_15325</name>
</gene>
<dbReference type="Pfam" id="PF04325">
    <property type="entry name" value="DUF465"/>
    <property type="match status" value="1"/>
</dbReference>
<proteinExistence type="predicted"/>
<sequence>MTIEKHDLVHEFPDHQHTIRHLKMNDRHFAKLFEQYNELDTLIHKMEEGVEPTSDDILNEKKAERLQLKDALFAFIKETEATQ</sequence>